<organism evidence="1 2">
    <name type="scientific">Populus alba</name>
    <name type="common">White poplar</name>
    <dbReference type="NCBI Taxonomy" id="43335"/>
    <lineage>
        <taxon>Eukaryota</taxon>
        <taxon>Viridiplantae</taxon>
        <taxon>Streptophyta</taxon>
        <taxon>Embryophyta</taxon>
        <taxon>Tracheophyta</taxon>
        <taxon>Spermatophyta</taxon>
        <taxon>Magnoliopsida</taxon>
        <taxon>eudicotyledons</taxon>
        <taxon>Gunneridae</taxon>
        <taxon>Pentapetalae</taxon>
        <taxon>rosids</taxon>
        <taxon>fabids</taxon>
        <taxon>Malpighiales</taxon>
        <taxon>Salicaceae</taxon>
        <taxon>Saliceae</taxon>
        <taxon>Populus</taxon>
    </lineage>
</organism>
<comment type="caution">
    <text evidence="1">The sequence shown here is derived from an EMBL/GenBank/DDBJ whole genome shotgun (WGS) entry which is preliminary data.</text>
</comment>
<evidence type="ECO:0000313" key="1">
    <source>
        <dbReference type="EMBL" id="KAL3582980.1"/>
    </source>
</evidence>
<gene>
    <name evidence="1" type="ORF">D5086_017312</name>
</gene>
<proteinExistence type="predicted"/>
<protein>
    <submittedName>
        <fullName evidence="1">Uncharacterized protein</fullName>
    </submittedName>
</protein>
<name>A0ACC4BWH5_POPAL</name>
<keyword evidence="2" id="KW-1185">Reference proteome</keyword>
<dbReference type="EMBL" id="RCHU02000008">
    <property type="protein sequence ID" value="KAL3582980.1"/>
    <property type="molecule type" value="Genomic_DNA"/>
</dbReference>
<sequence>MPLYGTSLNEHHTSPLTTVTKFMANQPDRPKNAVRNEEQHLPLHGAMCLVGPISELIAEQPAHIPTSYKSSTKASRLSDSEETNEPLSQLSEKRDKHL</sequence>
<evidence type="ECO:0000313" key="2">
    <source>
        <dbReference type="Proteomes" id="UP000309997"/>
    </source>
</evidence>
<dbReference type="Proteomes" id="UP000309997">
    <property type="component" value="Unassembled WGS sequence"/>
</dbReference>
<accession>A0ACC4BWH5</accession>
<reference evidence="1 2" key="1">
    <citation type="journal article" date="2024" name="Plant Biotechnol. J.">
        <title>Genome and CRISPR/Cas9 system of a widespread forest tree (Populus alba) in the world.</title>
        <authorList>
            <person name="Liu Y.J."/>
            <person name="Jiang P.F."/>
            <person name="Han X.M."/>
            <person name="Li X.Y."/>
            <person name="Wang H.M."/>
            <person name="Wang Y.J."/>
            <person name="Wang X.X."/>
            <person name="Zeng Q.Y."/>
        </authorList>
    </citation>
    <scope>NUCLEOTIDE SEQUENCE [LARGE SCALE GENOMIC DNA]</scope>
    <source>
        <strain evidence="2">cv. PAL-ZL1</strain>
    </source>
</reference>